<keyword evidence="4" id="KW-1185">Reference proteome</keyword>
<evidence type="ECO:0000313" key="4">
    <source>
        <dbReference type="Proteomes" id="UP000198508"/>
    </source>
</evidence>
<name>A0A1I0H655_9FIRM</name>
<dbReference type="RefSeq" id="WP_092364998.1">
    <property type="nucleotide sequence ID" value="NZ_CP176637.1"/>
</dbReference>
<dbReference type="AlphaFoldDB" id="A0A1I0H655"/>
<accession>A0A1I0H655</accession>
<dbReference type="InterPro" id="IPR058598">
    <property type="entry name" value="Gly_zipper-like_dom"/>
</dbReference>
<protein>
    <recommendedName>
        <fullName evidence="2">Glycine zipper-like domain-containing protein</fullName>
    </recommendedName>
</protein>
<dbReference type="EMBL" id="FOIM01000014">
    <property type="protein sequence ID" value="SET79111.1"/>
    <property type="molecule type" value="Genomic_DNA"/>
</dbReference>
<evidence type="ECO:0000259" key="2">
    <source>
        <dbReference type="Pfam" id="PF26273"/>
    </source>
</evidence>
<proteinExistence type="predicted"/>
<dbReference type="PROSITE" id="PS51257">
    <property type="entry name" value="PROKAR_LIPOPROTEIN"/>
    <property type="match status" value="1"/>
</dbReference>
<feature type="transmembrane region" description="Helical" evidence="1">
    <location>
        <begin position="12"/>
        <end position="31"/>
    </location>
</feature>
<evidence type="ECO:0000313" key="3">
    <source>
        <dbReference type="EMBL" id="SET79111.1"/>
    </source>
</evidence>
<dbReference type="Proteomes" id="UP000198508">
    <property type="component" value="Unassembled WGS sequence"/>
</dbReference>
<reference evidence="4" key="1">
    <citation type="submission" date="2016-10" db="EMBL/GenBank/DDBJ databases">
        <authorList>
            <person name="Varghese N."/>
            <person name="Submissions S."/>
        </authorList>
    </citation>
    <scope>NUCLEOTIDE SEQUENCE [LARGE SCALE GENOMIC DNA]</scope>
    <source>
        <strain evidence="4">NLAE-zl-G277</strain>
    </source>
</reference>
<organism evidence="3 4">
    <name type="scientific">Enterocloster lavalensis</name>
    <dbReference type="NCBI Taxonomy" id="460384"/>
    <lineage>
        <taxon>Bacteria</taxon>
        <taxon>Bacillati</taxon>
        <taxon>Bacillota</taxon>
        <taxon>Clostridia</taxon>
        <taxon>Lachnospirales</taxon>
        <taxon>Lachnospiraceae</taxon>
        <taxon>Enterocloster</taxon>
    </lineage>
</organism>
<keyword evidence="1" id="KW-0472">Membrane</keyword>
<sequence>MKGFEHNRNQPNKTPICLGIGISLGCIWGALLKNIPIGLLIGFCVGAYYAVIAKRKISTQEDDDHNDG</sequence>
<feature type="domain" description="Glycine zipper-like" evidence="2">
    <location>
        <begin position="16"/>
        <end position="52"/>
    </location>
</feature>
<gene>
    <name evidence="3" type="ORF">SAMN05216313_114114</name>
</gene>
<feature type="transmembrane region" description="Helical" evidence="1">
    <location>
        <begin position="37"/>
        <end position="53"/>
    </location>
</feature>
<dbReference type="Pfam" id="PF26273">
    <property type="entry name" value="Gly_zipper"/>
    <property type="match status" value="1"/>
</dbReference>
<evidence type="ECO:0000256" key="1">
    <source>
        <dbReference type="SAM" id="Phobius"/>
    </source>
</evidence>
<keyword evidence="1" id="KW-1133">Transmembrane helix</keyword>
<keyword evidence="1" id="KW-0812">Transmembrane</keyword>